<dbReference type="SUPFAM" id="SSF81345">
    <property type="entry name" value="ABC transporter involved in vitamin B12 uptake, BtuC"/>
    <property type="match status" value="1"/>
</dbReference>
<accession>A0A7W7C6M7</accession>
<reference evidence="9 10" key="1">
    <citation type="submission" date="2020-08" db="EMBL/GenBank/DDBJ databases">
        <title>Sequencing the genomes of 1000 actinobacteria strains.</title>
        <authorList>
            <person name="Klenk H.-P."/>
        </authorList>
    </citation>
    <scope>NUCLEOTIDE SEQUENCE [LARGE SCALE GENOMIC DNA]</scope>
    <source>
        <strain evidence="9 10">DSM 44230</strain>
    </source>
</reference>
<proteinExistence type="inferred from homology"/>
<feature type="transmembrane region" description="Helical" evidence="8">
    <location>
        <begin position="131"/>
        <end position="151"/>
    </location>
</feature>
<evidence type="ECO:0000256" key="4">
    <source>
        <dbReference type="ARBA" id="ARBA00022475"/>
    </source>
</evidence>
<feature type="transmembrane region" description="Helical" evidence="8">
    <location>
        <begin position="99"/>
        <end position="124"/>
    </location>
</feature>
<dbReference type="Gene3D" id="1.10.3470.10">
    <property type="entry name" value="ABC transporter involved in vitamin B12 uptake, BtuC"/>
    <property type="match status" value="1"/>
</dbReference>
<dbReference type="EMBL" id="JACHMH010000001">
    <property type="protein sequence ID" value="MBB4675505.1"/>
    <property type="molecule type" value="Genomic_DNA"/>
</dbReference>
<comment type="caution">
    <text evidence="9">The sequence shown here is derived from an EMBL/GenBank/DDBJ whole genome shotgun (WGS) entry which is preliminary data.</text>
</comment>
<evidence type="ECO:0000256" key="8">
    <source>
        <dbReference type="SAM" id="Phobius"/>
    </source>
</evidence>
<dbReference type="FunFam" id="1.10.3470.10:FF:000001">
    <property type="entry name" value="Vitamin B12 ABC transporter permease BtuC"/>
    <property type="match status" value="1"/>
</dbReference>
<keyword evidence="3" id="KW-0813">Transport</keyword>
<comment type="subcellular location">
    <subcellularLocation>
        <location evidence="1">Cell membrane</location>
        <topology evidence="1">Multi-pass membrane protein</topology>
    </subcellularLocation>
</comment>
<feature type="transmembrane region" description="Helical" evidence="8">
    <location>
        <begin position="245"/>
        <end position="277"/>
    </location>
</feature>
<keyword evidence="5 8" id="KW-0812">Transmembrane</keyword>
<evidence type="ECO:0000256" key="3">
    <source>
        <dbReference type="ARBA" id="ARBA00022448"/>
    </source>
</evidence>
<dbReference type="InterPro" id="IPR000522">
    <property type="entry name" value="ABC_transptr_permease_BtuC"/>
</dbReference>
<evidence type="ECO:0000313" key="9">
    <source>
        <dbReference type="EMBL" id="MBB4675505.1"/>
    </source>
</evidence>
<sequence>MTRFPLGLTLLLGFLTLLGAASLALSFGSVAVPVGQVWRILLHWAAPGLVEVDWTPVRATIIRESRLPRVVLAVLVGAALALAGAVAQVVTRNPLADPYLLGVNSGAGFFVAVVLVLGIGAGVLGAATVPIAAFLGALVALLLVLTVAGRFGSVTALVLGGLGVAQIFGAGILMVIFLAAKGDQAKQVLFWLSGGLGDARWESMVVPGVVLVLALAAGMAVGRWLNLLSAGDDGAAALGVDPKKLRLLALIGVALLAGTSVTVAGGIAFVGLIIPQAAAFLVGADARRLLPVAALLGGVFLVAADLLARVVIAPLEIPVGAVTSSVGGVVFLVMLYRRRGRAA</sequence>
<dbReference type="InterPro" id="IPR037294">
    <property type="entry name" value="ABC_BtuC-like"/>
</dbReference>
<dbReference type="Proteomes" id="UP000533598">
    <property type="component" value="Unassembled WGS sequence"/>
</dbReference>
<evidence type="ECO:0000256" key="5">
    <source>
        <dbReference type="ARBA" id="ARBA00022692"/>
    </source>
</evidence>
<organism evidence="9 10">
    <name type="scientific">Crossiella cryophila</name>
    <dbReference type="NCBI Taxonomy" id="43355"/>
    <lineage>
        <taxon>Bacteria</taxon>
        <taxon>Bacillati</taxon>
        <taxon>Actinomycetota</taxon>
        <taxon>Actinomycetes</taxon>
        <taxon>Pseudonocardiales</taxon>
        <taxon>Pseudonocardiaceae</taxon>
        <taxon>Crossiella</taxon>
    </lineage>
</organism>
<dbReference type="Pfam" id="PF01032">
    <property type="entry name" value="FecCD"/>
    <property type="match status" value="1"/>
</dbReference>
<evidence type="ECO:0000256" key="6">
    <source>
        <dbReference type="ARBA" id="ARBA00022989"/>
    </source>
</evidence>
<protein>
    <submittedName>
        <fullName evidence="9">Iron complex transport system permease protein</fullName>
    </submittedName>
</protein>
<feature type="transmembrane region" description="Helical" evidence="8">
    <location>
        <begin position="289"/>
        <end position="311"/>
    </location>
</feature>
<evidence type="ECO:0000313" key="10">
    <source>
        <dbReference type="Proteomes" id="UP000533598"/>
    </source>
</evidence>
<feature type="transmembrane region" description="Helical" evidence="8">
    <location>
        <begin position="157"/>
        <end position="180"/>
    </location>
</feature>
<dbReference type="PANTHER" id="PTHR30472:SF67">
    <property type="entry name" value="PERMEASE OF ABC TRANSPORTER-RELATED"/>
    <property type="match status" value="1"/>
</dbReference>
<keyword evidence="10" id="KW-1185">Reference proteome</keyword>
<dbReference type="RefSeq" id="WP_312986762.1">
    <property type="nucleotide sequence ID" value="NZ_BAAAUI010000040.1"/>
</dbReference>
<dbReference type="PANTHER" id="PTHR30472">
    <property type="entry name" value="FERRIC ENTEROBACTIN TRANSPORT SYSTEM PERMEASE PROTEIN"/>
    <property type="match status" value="1"/>
</dbReference>
<feature type="transmembrane region" description="Helical" evidence="8">
    <location>
        <begin position="67"/>
        <end position="87"/>
    </location>
</feature>
<dbReference type="CDD" id="cd06550">
    <property type="entry name" value="TM_ABC_iron-siderophores_like"/>
    <property type="match status" value="1"/>
</dbReference>
<dbReference type="GO" id="GO:0033214">
    <property type="term" value="P:siderophore-iron import into cell"/>
    <property type="evidence" value="ECO:0007669"/>
    <property type="project" value="TreeGrafter"/>
</dbReference>
<name>A0A7W7C6M7_9PSEU</name>
<evidence type="ECO:0000256" key="7">
    <source>
        <dbReference type="ARBA" id="ARBA00023136"/>
    </source>
</evidence>
<keyword evidence="6 8" id="KW-1133">Transmembrane helix</keyword>
<feature type="transmembrane region" description="Helical" evidence="8">
    <location>
        <begin position="317"/>
        <end position="336"/>
    </location>
</feature>
<evidence type="ECO:0000256" key="1">
    <source>
        <dbReference type="ARBA" id="ARBA00004651"/>
    </source>
</evidence>
<dbReference type="GO" id="GO:0005886">
    <property type="term" value="C:plasma membrane"/>
    <property type="evidence" value="ECO:0007669"/>
    <property type="project" value="UniProtKB-SubCell"/>
</dbReference>
<gene>
    <name evidence="9" type="ORF">HNR67_001623</name>
</gene>
<keyword evidence="4" id="KW-1003">Cell membrane</keyword>
<keyword evidence="7 8" id="KW-0472">Membrane</keyword>
<evidence type="ECO:0000256" key="2">
    <source>
        <dbReference type="ARBA" id="ARBA00007935"/>
    </source>
</evidence>
<dbReference type="AlphaFoldDB" id="A0A7W7C6M7"/>
<comment type="similarity">
    <text evidence="2">Belongs to the binding-protein-dependent transport system permease family. FecCD subfamily.</text>
</comment>
<dbReference type="GO" id="GO:0022857">
    <property type="term" value="F:transmembrane transporter activity"/>
    <property type="evidence" value="ECO:0007669"/>
    <property type="project" value="InterPro"/>
</dbReference>
<feature type="transmembrane region" description="Helical" evidence="8">
    <location>
        <begin position="201"/>
        <end position="225"/>
    </location>
</feature>